<evidence type="ECO:0000256" key="2">
    <source>
        <dbReference type="ARBA" id="ARBA00023277"/>
    </source>
</evidence>
<sequence length="397" mass="44874">MKIGLYHLISDVHKEEYVNSTLQGFLADIEEKLGEKLENINLSDFNQKDCFPLIFIKSGGAEEKFTQIFKQINRPHLLLSSGLHNSLAASLEIASFLKQKGKRVEIIHGSSEYIATRIKELRKIFQVKNRLVSSKLGVIGKPSDWLIASEVDYKKVKDTLGISLIDVEMDELFKEIDQGYNFVHPKLKDIREKGFNKKSIDGALKIYNGFKAIVNKYKLDGITVRCFDLLEIYKNTGCLGISLLNDEGIVAGCEGDISALISMVILHYLTDEPVFMANPSSIDLDKNEIILAHCTLPLNMPDEFYLKTHFESGLGVGIKGIIEEGEATIFKLSGDGKNYFVSGGEIIENLNKECLCRTQIRLKINEDVKYFLQNSIGNHHLICKGDYSYLVKEFFKW</sequence>
<dbReference type="Proteomes" id="UP000177701">
    <property type="component" value="Unassembled WGS sequence"/>
</dbReference>
<gene>
    <name evidence="3" type="ORF">A2V47_09045</name>
</gene>
<comment type="caution">
    <text evidence="3">The sequence shown here is derived from an EMBL/GenBank/DDBJ whole genome shotgun (WGS) entry which is preliminary data.</text>
</comment>
<dbReference type="STRING" id="1797291.A2V47_09045"/>
<dbReference type="SUPFAM" id="SSF53743">
    <property type="entry name" value="FucI/AraA N-terminal and middle domains"/>
    <property type="match status" value="1"/>
</dbReference>
<keyword evidence="2" id="KW-0119">Carbohydrate metabolism</keyword>
<reference evidence="3 4" key="1">
    <citation type="journal article" date="2016" name="Nat. Commun.">
        <title>Thousands of microbial genomes shed light on interconnected biogeochemical processes in an aquifer system.</title>
        <authorList>
            <person name="Anantharaman K."/>
            <person name="Brown C.T."/>
            <person name="Hug L.A."/>
            <person name="Sharon I."/>
            <person name="Castelle C.J."/>
            <person name="Probst A.J."/>
            <person name="Thomas B.C."/>
            <person name="Singh A."/>
            <person name="Wilkins M.J."/>
            <person name="Karaoz U."/>
            <person name="Brodie E.L."/>
            <person name="Williams K.H."/>
            <person name="Hubbard S.S."/>
            <person name="Banfield J.F."/>
        </authorList>
    </citation>
    <scope>NUCLEOTIDE SEQUENCE [LARGE SCALE GENOMIC DNA]</scope>
</reference>
<dbReference type="AlphaFoldDB" id="A0A1F5A9I1"/>
<dbReference type="PANTHER" id="PTHR36120:SF2">
    <property type="entry name" value="FUCOSE ISOMERASE"/>
    <property type="match status" value="1"/>
</dbReference>
<evidence type="ECO:0000256" key="1">
    <source>
        <dbReference type="ARBA" id="ARBA00023235"/>
    </source>
</evidence>
<name>A0A1F5A9I1_9BACT</name>
<dbReference type="GO" id="GO:0005996">
    <property type="term" value="P:monosaccharide metabolic process"/>
    <property type="evidence" value="ECO:0007669"/>
    <property type="project" value="InterPro"/>
</dbReference>
<proteinExistence type="predicted"/>
<dbReference type="InterPro" id="IPR009015">
    <property type="entry name" value="Fucose_isomerase_N/cen_sf"/>
</dbReference>
<dbReference type="EMBL" id="MEYH01000073">
    <property type="protein sequence ID" value="OGD14846.1"/>
    <property type="molecule type" value="Genomic_DNA"/>
</dbReference>
<protein>
    <recommendedName>
        <fullName evidence="5">Fucose isomerase</fullName>
    </recommendedName>
</protein>
<dbReference type="GO" id="GO:0005737">
    <property type="term" value="C:cytoplasm"/>
    <property type="evidence" value="ECO:0007669"/>
    <property type="project" value="InterPro"/>
</dbReference>
<evidence type="ECO:0000313" key="3">
    <source>
        <dbReference type="EMBL" id="OGD14846.1"/>
    </source>
</evidence>
<evidence type="ECO:0008006" key="5">
    <source>
        <dbReference type="Google" id="ProtNLM"/>
    </source>
</evidence>
<keyword evidence="1" id="KW-0413">Isomerase</keyword>
<dbReference type="GO" id="GO:0016861">
    <property type="term" value="F:intramolecular oxidoreductase activity, interconverting aldoses and ketoses"/>
    <property type="evidence" value="ECO:0007669"/>
    <property type="project" value="InterPro"/>
</dbReference>
<evidence type="ECO:0000313" key="4">
    <source>
        <dbReference type="Proteomes" id="UP000177701"/>
    </source>
</evidence>
<organism evidence="3 4">
    <name type="scientific">Candidatus Sediminicultor quintus</name>
    <dbReference type="NCBI Taxonomy" id="1797291"/>
    <lineage>
        <taxon>Bacteria</taxon>
        <taxon>Pseudomonadati</taxon>
        <taxon>Atribacterota</taxon>
        <taxon>Candidatus Phoenicimicrobiia</taxon>
        <taxon>Candidatus Pheonicimicrobiales</taxon>
        <taxon>Candidatus Phoenicimicrobiaceae</taxon>
        <taxon>Candidatus Sediminicultor</taxon>
    </lineage>
</organism>
<dbReference type="PANTHER" id="PTHR36120">
    <property type="entry name" value="FUCOSE ISOMERASE"/>
    <property type="match status" value="1"/>
</dbReference>
<accession>A0A1F5A9I1</accession>